<dbReference type="OrthoDB" id="2789670at2759"/>
<proteinExistence type="inferred from homology"/>
<dbReference type="Gene3D" id="1.10.630.10">
    <property type="entry name" value="Cytochrome P450"/>
    <property type="match status" value="1"/>
</dbReference>
<keyword evidence="10" id="KW-0472">Membrane</keyword>
<gene>
    <name evidence="11" type="ORF">A6R68_02354</name>
</gene>
<keyword evidence="6" id="KW-0492">Microsome</keyword>
<evidence type="ECO:0000313" key="12">
    <source>
        <dbReference type="Proteomes" id="UP000092124"/>
    </source>
</evidence>
<dbReference type="STRING" id="56216.A0A1A6GTX8"/>
<evidence type="ECO:0000256" key="2">
    <source>
        <dbReference type="ARBA" id="ARBA00004406"/>
    </source>
</evidence>
<name>A0A1A6GTX8_NEOLE</name>
<comment type="subcellular location">
    <subcellularLocation>
        <location evidence="2">Endoplasmic reticulum membrane</location>
        <topology evidence="2">Peripheral membrane protein</topology>
    </subcellularLocation>
    <subcellularLocation>
        <location evidence="1">Microsome membrane</location>
        <topology evidence="1">Peripheral membrane protein</topology>
    </subcellularLocation>
</comment>
<dbReference type="PANTHER" id="PTHR24300:SF200">
    <property type="entry name" value="CYTOCHROME P450 2C70"/>
    <property type="match status" value="1"/>
</dbReference>
<evidence type="ECO:0000256" key="6">
    <source>
        <dbReference type="ARBA" id="ARBA00022848"/>
    </source>
</evidence>
<evidence type="ECO:0000256" key="1">
    <source>
        <dbReference type="ARBA" id="ARBA00004174"/>
    </source>
</evidence>
<accession>A0A1A6GTX8</accession>
<feature type="non-terminal residue" evidence="11">
    <location>
        <position position="81"/>
    </location>
</feature>
<dbReference type="Proteomes" id="UP000092124">
    <property type="component" value="Unassembled WGS sequence"/>
</dbReference>
<keyword evidence="4" id="KW-0479">Metal-binding</keyword>
<dbReference type="GO" id="GO:0016712">
    <property type="term" value="F:oxidoreductase activity, acting on paired donors, with incorporation or reduction of molecular oxygen, reduced flavin or flavoprotein as one donor, and incorporation of one atom of oxygen"/>
    <property type="evidence" value="ECO:0007669"/>
    <property type="project" value="TreeGrafter"/>
</dbReference>
<dbReference type="Pfam" id="PF00067">
    <property type="entry name" value="p450"/>
    <property type="match status" value="1"/>
</dbReference>
<dbReference type="GO" id="GO:0005789">
    <property type="term" value="C:endoplasmic reticulum membrane"/>
    <property type="evidence" value="ECO:0007669"/>
    <property type="project" value="UniProtKB-SubCell"/>
</dbReference>
<evidence type="ECO:0000256" key="3">
    <source>
        <dbReference type="ARBA" id="ARBA00010617"/>
    </source>
</evidence>
<evidence type="ECO:0000256" key="7">
    <source>
        <dbReference type="ARBA" id="ARBA00023002"/>
    </source>
</evidence>
<dbReference type="GO" id="GO:0020037">
    <property type="term" value="F:heme binding"/>
    <property type="evidence" value="ECO:0007669"/>
    <property type="project" value="InterPro"/>
</dbReference>
<evidence type="ECO:0000256" key="5">
    <source>
        <dbReference type="ARBA" id="ARBA00022824"/>
    </source>
</evidence>
<dbReference type="GO" id="GO:0005506">
    <property type="term" value="F:iron ion binding"/>
    <property type="evidence" value="ECO:0007669"/>
    <property type="project" value="InterPro"/>
</dbReference>
<evidence type="ECO:0000256" key="9">
    <source>
        <dbReference type="ARBA" id="ARBA00023033"/>
    </source>
</evidence>
<evidence type="ECO:0000256" key="8">
    <source>
        <dbReference type="ARBA" id="ARBA00023004"/>
    </source>
</evidence>
<organism evidence="11 12">
    <name type="scientific">Neotoma lepida</name>
    <name type="common">Desert woodrat</name>
    <dbReference type="NCBI Taxonomy" id="56216"/>
    <lineage>
        <taxon>Eukaryota</taxon>
        <taxon>Metazoa</taxon>
        <taxon>Chordata</taxon>
        <taxon>Craniata</taxon>
        <taxon>Vertebrata</taxon>
        <taxon>Euteleostomi</taxon>
        <taxon>Mammalia</taxon>
        <taxon>Eutheria</taxon>
        <taxon>Euarchontoglires</taxon>
        <taxon>Glires</taxon>
        <taxon>Rodentia</taxon>
        <taxon>Myomorpha</taxon>
        <taxon>Muroidea</taxon>
        <taxon>Cricetidae</taxon>
        <taxon>Neotominae</taxon>
        <taxon>Neotoma</taxon>
    </lineage>
</organism>
<evidence type="ECO:0000256" key="4">
    <source>
        <dbReference type="ARBA" id="ARBA00022723"/>
    </source>
</evidence>
<sequence>GTRVMACLTSVLNDDKEFHTQRRRRACIGEGLARMEMFLILTNILPHFTLKPLVNPEDIDTIPVQTGLFSLPPSYELCFIP</sequence>
<keyword evidence="12" id="KW-1185">Reference proteome</keyword>
<dbReference type="SUPFAM" id="SSF48264">
    <property type="entry name" value="Cytochrome P450"/>
    <property type="match status" value="1"/>
</dbReference>
<evidence type="ECO:0000313" key="11">
    <source>
        <dbReference type="EMBL" id="OBS69105.1"/>
    </source>
</evidence>
<evidence type="ECO:0000256" key="10">
    <source>
        <dbReference type="ARBA" id="ARBA00023136"/>
    </source>
</evidence>
<keyword evidence="7" id="KW-0560">Oxidoreductase</keyword>
<dbReference type="InterPro" id="IPR036396">
    <property type="entry name" value="Cyt_P450_sf"/>
</dbReference>
<comment type="similarity">
    <text evidence="3">Belongs to the cytochrome P450 family.</text>
</comment>
<feature type="non-terminal residue" evidence="11">
    <location>
        <position position="1"/>
    </location>
</feature>
<keyword evidence="9" id="KW-0503">Monooxygenase</keyword>
<dbReference type="InterPro" id="IPR001128">
    <property type="entry name" value="Cyt_P450"/>
</dbReference>
<keyword evidence="5" id="KW-0256">Endoplasmic reticulum</keyword>
<dbReference type="EMBL" id="LZPO01075266">
    <property type="protein sequence ID" value="OBS69105.1"/>
    <property type="molecule type" value="Genomic_DNA"/>
</dbReference>
<dbReference type="GO" id="GO:0006082">
    <property type="term" value="P:organic acid metabolic process"/>
    <property type="evidence" value="ECO:0007669"/>
    <property type="project" value="TreeGrafter"/>
</dbReference>
<keyword evidence="8" id="KW-0408">Iron</keyword>
<dbReference type="PANTHER" id="PTHR24300">
    <property type="entry name" value="CYTOCHROME P450 508A4-RELATED"/>
    <property type="match status" value="1"/>
</dbReference>
<dbReference type="GO" id="GO:0006805">
    <property type="term" value="P:xenobiotic metabolic process"/>
    <property type="evidence" value="ECO:0007669"/>
    <property type="project" value="TreeGrafter"/>
</dbReference>
<comment type="caution">
    <text evidence="11">The sequence shown here is derived from an EMBL/GenBank/DDBJ whole genome shotgun (WGS) entry which is preliminary data.</text>
</comment>
<reference evidence="11 12" key="1">
    <citation type="submission" date="2016-06" db="EMBL/GenBank/DDBJ databases">
        <title>The Draft Genome Sequence and Annotation of the Desert Woodrat Neotoma lepida.</title>
        <authorList>
            <person name="Campbell M."/>
            <person name="Oakeson K.F."/>
            <person name="Yandell M."/>
            <person name="Halpert J.R."/>
            <person name="Dearing D."/>
        </authorList>
    </citation>
    <scope>NUCLEOTIDE SEQUENCE [LARGE SCALE GENOMIC DNA]</scope>
    <source>
        <strain evidence="11">417</strain>
        <tissue evidence="11">Liver</tissue>
    </source>
</reference>
<protein>
    <submittedName>
        <fullName evidence="11">Uncharacterized protein</fullName>
    </submittedName>
</protein>
<dbReference type="AlphaFoldDB" id="A0A1A6GTX8"/>
<dbReference type="InterPro" id="IPR050182">
    <property type="entry name" value="Cytochrome_P450_fam2"/>
</dbReference>